<proteinExistence type="predicted"/>
<dbReference type="eggNOG" id="COG1572">
    <property type="taxonomic scope" value="Bacteria"/>
</dbReference>
<feature type="domain" description="Right handed beta helix" evidence="3">
    <location>
        <begin position="1477"/>
        <end position="1599"/>
    </location>
</feature>
<keyword evidence="1" id="KW-0677">Repeat</keyword>
<dbReference type="PANTHER" id="PTHR22990">
    <property type="entry name" value="F-BOX ONLY PROTEIN"/>
    <property type="match status" value="1"/>
</dbReference>
<dbReference type="Gene3D" id="2.60.40.10">
    <property type="entry name" value="Immunoglobulins"/>
    <property type="match status" value="2"/>
</dbReference>
<dbReference type="Gene3D" id="2.60.40.4070">
    <property type="match status" value="3"/>
</dbReference>
<gene>
    <name evidence="4" type="ordered locus">Geob_3681</name>
</gene>
<dbReference type="SMART" id="SM00710">
    <property type="entry name" value="PbH1"/>
    <property type="match status" value="19"/>
</dbReference>
<evidence type="ECO:0000259" key="3">
    <source>
        <dbReference type="Pfam" id="PF13229"/>
    </source>
</evidence>
<dbReference type="SUPFAM" id="SSF51126">
    <property type="entry name" value="Pectin lyase-like"/>
    <property type="match status" value="6"/>
</dbReference>
<dbReference type="eggNOG" id="COG4733">
    <property type="taxonomic scope" value="Bacteria"/>
</dbReference>
<dbReference type="Proteomes" id="UP000007721">
    <property type="component" value="Chromosome"/>
</dbReference>
<dbReference type="InterPro" id="IPR006626">
    <property type="entry name" value="PbH1"/>
</dbReference>
<sequence length="2347" mass="243878">MKGLKTLLFFLFILISHALPSFADTTVGGVISTDTTWTLAGSPYNVTSTVQVYGTSTTAATLTIEPGVVVKFASNTVLQIGSGASQGALIARGTTTERITFTRSGTTGTWGTIAFQDGTVDAITVIENADVQYNSGLSITSASPTIKTSTITDVTGYGINLSSANPIMENVAITNNGSYGLYLSNSSPIITGGSLTNTSTTGHGIYGSGSPTISNYSVSIVNSAGKYGLYLGSTTSALSVTNSIIANGIYFGSTGITPTITGNTFTNLDNSPLHAGANIIAQIIANNTLTGQTFAGKIEVVGEQINRDTLWWKQIAPYVISGAIYVYKDTISPATLTIEPGTAIKFAGGSGLYIGSGASQGALIARGTTTERIIFTRSGTTGTWAGLTYYDGTVDATSVIENADIQYTTGFSINSASPVFRNCTITDMTGYASFSNSNPVLENVTLTNNGSYGIYLNSSSPIITGGSLTNTNTTGQGIYGNGAPVITNYNVSMVNSTGKYGLYLNSSTSMLSVTNSTIANGIYLASTGITPTVTGNTFTNLDNSPLHAGANIIAQIIANNTLTGLASTGRVEVMGEQVSQDTTWNKLVAPYWVVSGTVSVYNTTAIPSTLTIAPGTMIKFAPNTGLQIGNGTSQGALIARGTTTERITFTRSSTTGTWGTIAFQDGTVDAITVIENADVQYNSGLSITSASPTIKTSTITDVTGYGINLSSANPIMENVAITNNGSYGLYLSNSSPIITGGSLTNTSTTGHGIYGSGSPTISNYSVSIVNSAGKYGLYLGSTTSALSVTNSIIANGIYFGSTGITPTITGNTFTNLDNSPLHAGANIIAQIIANNTLTGQTFAGKIEVVGEQINRDTLWRKQIAPYVISGAIYVYKDTISPATLTIEPGTTIKLFAGGSGLYIGSGANQGALIAKGTTTERITFTRSGTSGTWAGLTYYDGAVDATSVIENADIQYTTGFSINSASPVFRNCTITDMTGYASFSNSNPVLENVTLTNNGSYGINLSASSPIITGGSLTNTNTNTTGHGIYGNGAPVITNYNVSMVNSTGKYGLYLNSSTSMLSVTNSTIANGIYLASTGITPTVTGNTFTNLDSSPIHVGANIVGQLIANNALTGLTSGGRIEIVGEQVNRNVTWSPLAAPYHVVSGTVSVYNTTTTASTLTIAPGTVIKFATSTGLQIGSGTNQGALIAQGTPSNRITFTRSGISGTWAGLTYYDGTVDATSVIEIADIQYTTGFSINSASPVFRNCTITDMTGYASFSNSNPVLENVTLTNNGSYGINLSASSPIITGGSLTNTNTTGHGIYGSGSPTVSNYSVSIVNSTGKYGLYLNSSTSMLSVTNSTIANGIYLASTGITPTITGNTFSNGDNSPPHAGAALINRILSENTFSGLTATGKIEVVGEYLTQNTLWKKWVAPYIVLGNVYVFKDTVTTATLTIDPGVVVKFNTNTSLQIGSGSSRGSIIADGGTAAITFTSSQGTPTAGSWSGITFSGDSASGSILNNIVVEYGGSGGYYNNANVVFNSSSPVIRNSTIRNSAGSGIYVYGAQNIPQVVGCTVTANKWGVYATSSNPYIVNSRIYGNSTAGVWNSSTTVDVDARNNWWGADSGPTHASNPSGTGNSVSDKVLYNPWIGQTPGTGVTFSNVKVSPAAFNPDGDYLTFGAFISANANWTITITDSGNNVVRIFTGSGTSISQRWFGEDSQSVKVADGNYTYKIEAVNPATLEAASPLQGTVKVFRQLPVAILDVPTDDQIFSGGTIVNVTGTASDPTDFKNYTLEYGAGDNPISWSALRSATVPVQGNLLYAWDLTNATGGVYTLRLTVTDNAGNATVKAARIRLLWIQNANSSETYLSPNGDGTKDSSLLSATASYPVNWSVTLSNSTGTVVRTLTTQGSSAFSQAWDGRNSAGVVVPNDTYTYAFNALDPVSSLGASPKTGTIKVDTTLPTVSITAPVSGGVLQNTATITGTAADTNFDTYTVEYGAASGTGQWTLFASSSMPVTSGTLAVWITNDLKNEIRLENGEYQMKITATDKAGNRAVTAIPVTVNNLILSSISASQNTLNTALGESTTIAFTINSPATVTLSVIPEKLGTNGTPVYQASISCLTAGSYSYTWNGADSTGKTVLDEAYLYILNASDGTRTDGYSPLPPSGQGSITCSQGDYYPRRNVPLPITYSVTQPERVTINILWGSQNFKIVDAIPYTPGTYTTNWDGRNPLNVMLNGGGTASCSVSSLLAENFIIATGNTPKITYVSTDPYQLHFSYGQFTRLKYAVSKQAYITVKMLPPTALGITLVDHVLQPAGEYEIEWKATDATGNGFAVSEEGDYTVWIQATDPVTGASSVTRGNLGVGD</sequence>
<evidence type="ECO:0000313" key="4">
    <source>
        <dbReference type="EMBL" id="ACM22020.1"/>
    </source>
</evidence>
<name>B9M6Z9_GEODF</name>
<organism evidence="4 5">
    <name type="scientific">Geotalea daltonii (strain DSM 22248 / JCM 15807 / FRC-32)</name>
    <name type="common">Geobacter daltonii</name>
    <dbReference type="NCBI Taxonomy" id="316067"/>
    <lineage>
        <taxon>Bacteria</taxon>
        <taxon>Pseudomonadati</taxon>
        <taxon>Thermodesulfobacteriota</taxon>
        <taxon>Desulfuromonadia</taxon>
        <taxon>Geobacterales</taxon>
        <taxon>Geobacteraceae</taxon>
        <taxon>Geotalea</taxon>
    </lineage>
</organism>
<dbReference type="EMBL" id="CP001390">
    <property type="protein sequence ID" value="ACM22020.1"/>
    <property type="molecule type" value="Genomic_DNA"/>
</dbReference>
<feature type="signal peptide" evidence="2">
    <location>
        <begin position="1"/>
        <end position="23"/>
    </location>
</feature>
<dbReference type="InterPro" id="IPR051550">
    <property type="entry name" value="SCF-Subunits/Alg-Epimerases"/>
</dbReference>
<feature type="domain" description="Right handed beta helix" evidence="3">
    <location>
        <begin position="684"/>
        <end position="818"/>
    </location>
</feature>
<keyword evidence="5" id="KW-1185">Reference proteome</keyword>
<dbReference type="STRING" id="316067.Geob_3681"/>
<dbReference type="InterPro" id="IPR013783">
    <property type="entry name" value="Ig-like_fold"/>
</dbReference>
<dbReference type="PANTHER" id="PTHR22990:SF15">
    <property type="entry name" value="F-BOX ONLY PROTEIN 10"/>
    <property type="match status" value="1"/>
</dbReference>
<dbReference type="InterPro" id="IPR011050">
    <property type="entry name" value="Pectin_lyase_fold/virulence"/>
</dbReference>
<dbReference type="Gene3D" id="2.160.20.10">
    <property type="entry name" value="Single-stranded right-handed beta-helix, Pectin lyase-like"/>
    <property type="match status" value="6"/>
</dbReference>
<feature type="domain" description="Right handed beta helix" evidence="3">
    <location>
        <begin position="386"/>
        <end position="518"/>
    </location>
</feature>
<dbReference type="KEGG" id="geo:Geob_3681"/>
<dbReference type="InterPro" id="IPR012334">
    <property type="entry name" value="Pectin_lyas_fold"/>
</dbReference>
<evidence type="ECO:0000256" key="2">
    <source>
        <dbReference type="SAM" id="SignalP"/>
    </source>
</evidence>
<evidence type="ECO:0000256" key="1">
    <source>
        <dbReference type="ARBA" id="ARBA00022737"/>
    </source>
</evidence>
<evidence type="ECO:0000313" key="5">
    <source>
        <dbReference type="Proteomes" id="UP000007721"/>
    </source>
</evidence>
<dbReference type="RefSeq" id="WP_012648746.1">
    <property type="nucleotide sequence ID" value="NC_011979.1"/>
</dbReference>
<dbReference type="OrthoDB" id="5485398at2"/>
<keyword evidence="2" id="KW-0732">Signal</keyword>
<protein>
    <submittedName>
        <fullName evidence="4">Repeat-containing protein</fullName>
    </submittedName>
</protein>
<reference evidence="4 5" key="1">
    <citation type="submission" date="2009-01" db="EMBL/GenBank/DDBJ databases">
        <title>Complete sequence of Geobacter sp. FRC-32.</title>
        <authorList>
            <consortium name="US DOE Joint Genome Institute"/>
            <person name="Lucas S."/>
            <person name="Copeland A."/>
            <person name="Lapidus A."/>
            <person name="Glavina del Rio T."/>
            <person name="Dalin E."/>
            <person name="Tice H."/>
            <person name="Bruce D."/>
            <person name="Goodwin L."/>
            <person name="Pitluck S."/>
            <person name="Saunders E."/>
            <person name="Brettin T."/>
            <person name="Detter J.C."/>
            <person name="Han C."/>
            <person name="Larimer F."/>
            <person name="Land M."/>
            <person name="Hauser L."/>
            <person name="Kyrpides N."/>
            <person name="Ovchinnikova G."/>
            <person name="Kostka J."/>
            <person name="Richardson P."/>
        </authorList>
    </citation>
    <scope>NUCLEOTIDE SEQUENCE [LARGE SCALE GENOMIC DNA]</scope>
    <source>
        <strain evidence="5">DSM 22248 / JCM 15807 / FRC-32</strain>
    </source>
</reference>
<dbReference type="HOGENOM" id="CLU_001069_0_0_7"/>
<feature type="domain" description="Right handed beta helix" evidence="3">
    <location>
        <begin position="136"/>
        <end position="270"/>
    </location>
</feature>
<feature type="domain" description="Right handed beta helix" evidence="3">
    <location>
        <begin position="1194"/>
        <end position="1343"/>
    </location>
</feature>
<dbReference type="Pfam" id="PF13229">
    <property type="entry name" value="Beta_helix"/>
    <property type="match status" value="6"/>
</dbReference>
<dbReference type="InterPro" id="IPR039448">
    <property type="entry name" value="Beta_helix"/>
</dbReference>
<feature type="chain" id="PRO_5002886581" evidence="2">
    <location>
        <begin position="24"/>
        <end position="2347"/>
    </location>
</feature>
<feature type="domain" description="Right handed beta helix" evidence="3">
    <location>
        <begin position="922"/>
        <end position="1069"/>
    </location>
</feature>
<accession>B9M6Z9</accession>